<dbReference type="AlphaFoldDB" id="A0AA46I5N7"/>
<accession>A0AA46I5N7</accession>
<gene>
    <name evidence="2" type="ORF">EV215_1009</name>
</gene>
<evidence type="ECO:0000256" key="1">
    <source>
        <dbReference type="SAM" id="Coils"/>
    </source>
</evidence>
<evidence type="ECO:0000313" key="3">
    <source>
        <dbReference type="Proteomes" id="UP000294678"/>
    </source>
</evidence>
<keyword evidence="3" id="KW-1185">Reference proteome</keyword>
<dbReference type="Proteomes" id="UP000294678">
    <property type="component" value="Unassembled WGS sequence"/>
</dbReference>
<dbReference type="EMBL" id="SOBG01000004">
    <property type="protein sequence ID" value="TDT70464.1"/>
    <property type="molecule type" value="Genomic_DNA"/>
</dbReference>
<protein>
    <submittedName>
        <fullName evidence="2">Uncharacterized protein</fullName>
    </submittedName>
</protein>
<feature type="coiled-coil region" evidence="1">
    <location>
        <begin position="15"/>
        <end position="78"/>
    </location>
</feature>
<keyword evidence="1" id="KW-0175">Coiled coil</keyword>
<name>A0AA46I5N7_9FUSO</name>
<evidence type="ECO:0000313" key="2">
    <source>
        <dbReference type="EMBL" id="TDT70464.1"/>
    </source>
</evidence>
<organism evidence="2 3">
    <name type="scientific">Hypnocyclicus thermotrophus</name>
    <dbReference type="NCBI Taxonomy" id="1627895"/>
    <lineage>
        <taxon>Bacteria</taxon>
        <taxon>Fusobacteriati</taxon>
        <taxon>Fusobacteriota</taxon>
        <taxon>Fusobacteriia</taxon>
        <taxon>Fusobacteriales</taxon>
        <taxon>Fusobacteriaceae</taxon>
        <taxon>Hypnocyclicus</taxon>
    </lineage>
</organism>
<sequence>MVIIMTNEELKKIFLENNNKILNNLDKNNDNYRQAIHKLCSIAMCFDDDIVIDLSIEIAENKENKKLVKEKLDNLNNYIQINYKNY</sequence>
<proteinExistence type="predicted"/>
<reference evidence="2 3" key="1">
    <citation type="submission" date="2019-03" db="EMBL/GenBank/DDBJ databases">
        <title>Genomic Encyclopedia of Type Strains, Phase IV (KMG-IV): sequencing the most valuable type-strain genomes for metagenomic binning, comparative biology and taxonomic classification.</title>
        <authorList>
            <person name="Goeker M."/>
        </authorList>
    </citation>
    <scope>NUCLEOTIDE SEQUENCE [LARGE SCALE GENOMIC DNA]</scope>
    <source>
        <strain evidence="2 3">DSM 100055</strain>
    </source>
</reference>
<comment type="caution">
    <text evidence="2">The sequence shown here is derived from an EMBL/GenBank/DDBJ whole genome shotgun (WGS) entry which is preliminary data.</text>
</comment>